<accession>A0AC61MZ80</accession>
<evidence type="ECO:0000313" key="1">
    <source>
        <dbReference type="EMBL" id="QQK08566.1"/>
    </source>
</evidence>
<dbReference type="EMBL" id="CP066744">
    <property type="protein sequence ID" value="QQK08566.1"/>
    <property type="molecule type" value="Genomic_DNA"/>
</dbReference>
<keyword evidence="2" id="KW-1185">Reference proteome</keyword>
<reference evidence="1 2" key="1">
    <citation type="journal article" date="2022" name="Int. J. Syst. Evol. Microbiol.">
        <title>Miniphocaeibacter halophilus sp. nov., an ammonium-tolerant acetate-producing bacterium isolated from a biogas system.</title>
        <authorList>
            <person name="Schnurer A."/>
            <person name="Singh A."/>
            <person name="Bi S."/>
            <person name="Qiao W."/>
            <person name="Westerholm M."/>
        </authorList>
    </citation>
    <scope>NUCLEOTIDE SEQUENCE [LARGE SCALE GENOMIC DNA]</scope>
    <source>
        <strain evidence="1 2">AMB_01</strain>
    </source>
</reference>
<organism evidence="1 2">
    <name type="scientific">Miniphocaeibacter halophilus</name>
    <dbReference type="NCBI Taxonomy" id="2931922"/>
    <lineage>
        <taxon>Bacteria</taxon>
        <taxon>Bacillati</taxon>
        <taxon>Bacillota</taxon>
        <taxon>Tissierellia</taxon>
        <taxon>Tissierellales</taxon>
        <taxon>Peptoniphilaceae</taxon>
        <taxon>Miniphocaeibacter</taxon>
    </lineage>
</organism>
<protein>
    <submittedName>
        <fullName evidence="1">ABC transporter permease</fullName>
    </submittedName>
</protein>
<name>A0AC61MZ80_9FIRM</name>
<gene>
    <name evidence="1" type="ORF">JFY71_03230</name>
</gene>
<proteinExistence type="predicted"/>
<sequence>MRDLFSVFKFEFLNRLKQKSIIYTTLIFAVLVLLLTFIPRFFDVFDSSSVDSTENAVENIEENDDLDKIGYAINNNVIDESIVGNLIYFGEPIKYNSVKELEEAVNNEEIESGYYFESKSSFKEIVKNISLYSQNNILVQEGLNKVLRDEQLASEGIDPMKVDSASNQEISFEIVNLGKNGITGFIFAYVGMFIVYMVVLLFGNSVATLVAREKNDRTMEILITNTSAKNLIVGKVFASTLTSFLQLFIIIVAGFLGFTINKSYYPAEIVELLKEGLSFEAIAVFLLFIVLGCLMYFFLYAAFGALVSRVEDVGNATGPIQIIFVASFLVTSFGIQMPESMVMKIASIIPFSSPMSFFVRYTMTEVPIYQMLLSIALLIITTIILAFISIKIYRMGTLNYGNKMGFFKTVTKLFQKQD</sequence>
<dbReference type="Proteomes" id="UP000595814">
    <property type="component" value="Chromosome"/>
</dbReference>
<evidence type="ECO:0000313" key="2">
    <source>
        <dbReference type="Proteomes" id="UP000595814"/>
    </source>
</evidence>